<evidence type="ECO:0000313" key="1">
    <source>
        <dbReference type="EMBL" id="PJZ60000.1"/>
    </source>
</evidence>
<evidence type="ECO:0008006" key="3">
    <source>
        <dbReference type="Google" id="ProtNLM"/>
    </source>
</evidence>
<dbReference type="Proteomes" id="UP000232149">
    <property type="component" value="Unassembled WGS sequence"/>
</dbReference>
<reference evidence="1 2" key="1">
    <citation type="submission" date="2017-07" db="EMBL/GenBank/DDBJ databases">
        <title>Leptospira spp. isolated from tropical soils.</title>
        <authorList>
            <person name="Thibeaux R."/>
            <person name="Iraola G."/>
            <person name="Ferres I."/>
            <person name="Bierque E."/>
            <person name="Girault D."/>
            <person name="Soupe-Gilbert M.-E."/>
            <person name="Picardeau M."/>
            <person name="Goarant C."/>
        </authorList>
    </citation>
    <scope>NUCLEOTIDE SEQUENCE [LARGE SCALE GENOMIC DNA]</scope>
    <source>
        <strain evidence="1 2">FH2-B-D1</strain>
    </source>
</reference>
<proteinExistence type="predicted"/>
<sequence>MRSNRIVGVPTKSLAGFYLREICFSDKGKSPDFFSTSHPSTQDQGGARKFLREIVGVPTILSNFNSSRVSLEKR</sequence>
<keyword evidence="2" id="KW-1185">Reference proteome</keyword>
<gene>
    <name evidence="1" type="ORF">CH376_20780</name>
</gene>
<accession>A0ABX4NTI4</accession>
<name>A0ABX4NTI4_9LEPT</name>
<evidence type="ECO:0000313" key="2">
    <source>
        <dbReference type="Proteomes" id="UP000232149"/>
    </source>
</evidence>
<comment type="caution">
    <text evidence="1">The sequence shown here is derived from an EMBL/GenBank/DDBJ whole genome shotgun (WGS) entry which is preliminary data.</text>
</comment>
<organism evidence="1 2">
    <name type="scientific">Leptospira adleri</name>
    <dbReference type="NCBI Taxonomy" id="2023186"/>
    <lineage>
        <taxon>Bacteria</taxon>
        <taxon>Pseudomonadati</taxon>
        <taxon>Spirochaetota</taxon>
        <taxon>Spirochaetia</taxon>
        <taxon>Leptospirales</taxon>
        <taxon>Leptospiraceae</taxon>
        <taxon>Leptospira</taxon>
    </lineage>
</organism>
<protein>
    <recommendedName>
        <fullName evidence="3">Peptidase M48 domain-containing protein</fullName>
    </recommendedName>
</protein>
<dbReference type="EMBL" id="NPDU01000084">
    <property type="protein sequence ID" value="PJZ60000.1"/>
    <property type="molecule type" value="Genomic_DNA"/>
</dbReference>